<keyword evidence="2 5" id="KW-0378">Hydrolase</keyword>
<keyword evidence="8" id="KW-1185">Reference proteome</keyword>
<keyword evidence="4" id="KW-0961">Cell wall biogenesis/degradation</keyword>
<dbReference type="InterPro" id="IPR017853">
    <property type="entry name" value="GH"/>
</dbReference>
<evidence type="ECO:0000256" key="5">
    <source>
        <dbReference type="RuleBase" id="RU361153"/>
    </source>
</evidence>
<gene>
    <name evidence="7" type="ORF">UCRPC4_g02314</name>
</gene>
<dbReference type="InterPro" id="IPR050386">
    <property type="entry name" value="Glycosyl_hydrolase_5"/>
</dbReference>
<dbReference type="EMBL" id="LCWF01000056">
    <property type="protein sequence ID" value="KKY24784.1"/>
    <property type="molecule type" value="Genomic_DNA"/>
</dbReference>
<sequence length="508" mass="55944">MFEKSAKGGSELDAVIAAVKDLGVEAARLKFENHWRSALTDADMKFLTRSAHVNTIRLPIGYFTLGPQFCHKTPFSGKVAEVYTNAWSIALSIISLCASNGIGVLIDFHALPGGANKDDHSGTSADKAELWKSSSNLSLALKCLSFITNEVTMNPAVASGSITGIQVCNEAAWAAPGLYTFYDQAIETISSIDPTIPIYISDAWNLPECLSYTSRKNGLSNRSPSPPVIIDTHKYYTFSDDHRSKSPEEIIQLVQDPSKAFKSLESYTGSVFDHSSAVAIFVGEYSVTLDTQTWSRTNSDRGELTKSFGQTQSNLYNTHTLGSAYWSYKFDWGNHAPGPRGLVHTHGGDWGFRNQFDNQSISPPALLETCNDKSQVLHTLNRVSQRKEDLQAQAYNAHVSYWDSTVANPDPDKPFHHYLYSQGYDLGFSDAATFFASSATGLLPARPQASNDSTFHSVSKIGSLDLWILKRMRESGTGKDKDYGGWEWEQGFRKGVQDFEALVLGGNY</sequence>
<dbReference type="InterPro" id="IPR001547">
    <property type="entry name" value="Glyco_hydro_5"/>
</dbReference>
<organism evidence="7 8">
    <name type="scientific">Phaeomoniella chlamydospora</name>
    <name type="common">Phaeoacremonium chlamydosporum</name>
    <dbReference type="NCBI Taxonomy" id="158046"/>
    <lineage>
        <taxon>Eukaryota</taxon>
        <taxon>Fungi</taxon>
        <taxon>Dikarya</taxon>
        <taxon>Ascomycota</taxon>
        <taxon>Pezizomycotina</taxon>
        <taxon>Eurotiomycetes</taxon>
        <taxon>Chaetothyriomycetidae</taxon>
        <taxon>Phaeomoniellales</taxon>
        <taxon>Phaeomoniellaceae</taxon>
        <taxon>Phaeomoniella</taxon>
    </lineage>
</organism>
<dbReference type="Pfam" id="PF00150">
    <property type="entry name" value="Cellulase"/>
    <property type="match status" value="1"/>
</dbReference>
<evidence type="ECO:0000313" key="7">
    <source>
        <dbReference type="EMBL" id="KKY24784.1"/>
    </source>
</evidence>
<protein>
    <submittedName>
        <fullName evidence="7">Putative glucanbeta-glucosidase</fullName>
    </submittedName>
</protein>
<dbReference type="Gene3D" id="3.20.20.80">
    <property type="entry name" value="Glycosidases"/>
    <property type="match status" value="1"/>
</dbReference>
<evidence type="ECO:0000256" key="2">
    <source>
        <dbReference type="ARBA" id="ARBA00022801"/>
    </source>
</evidence>
<dbReference type="PANTHER" id="PTHR31297:SF43">
    <property type="entry name" value="GLUCAN 1,3-BETA-GLUCOSIDASE 3"/>
    <property type="match status" value="1"/>
</dbReference>
<dbReference type="OrthoDB" id="1887033at2759"/>
<dbReference type="GO" id="GO:0071555">
    <property type="term" value="P:cell wall organization"/>
    <property type="evidence" value="ECO:0007669"/>
    <property type="project" value="UniProtKB-KW"/>
</dbReference>
<dbReference type="GO" id="GO:0009251">
    <property type="term" value="P:glucan catabolic process"/>
    <property type="evidence" value="ECO:0007669"/>
    <property type="project" value="TreeGrafter"/>
</dbReference>
<dbReference type="PANTHER" id="PTHR31297">
    <property type="entry name" value="GLUCAN ENDO-1,6-BETA-GLUCOSIDASE B"/>
    <property type="match status" value="1"/>
</dbReference>
<evidence type="ECO:0000313" key="8">
    <source>
        <dbReference type="Proteomes" id="UP000053317"/>
    </source>
</evidence>
<feature type="domain" description="Glycoside hydrolase family 5" evidence="6">
    <location>
        <begin position="30"/>
        <end position="328"/>
    </location>
</feature>
<evidence type="ECO:0000256" key="3">
    <source>
        <dbReference type="ARBA" id="ARBA00023295"/>
    </source>
</evidence>
<proteinExistence type="inferred from homology"/>
<dbReference type="GO" id="GO:0009986">
    <property type="term" value="C:cell surface"/>
    <property type="evidence" value="ECO:0007669"/>
    <property type="project" value="TreeGrafter"/>
</dbReference>
<reference evidence="7 8" key="1">
    <citation type="submission" date="2015-05" db="EMBL/GenBank/DDBJ databases">
        <title>Distinctive expansion of gene families associated with plant cell wall degradation and secondary metabolism in the genomes of grapevine trunk pathogens.</title>
        <authorList>
            <person name="Lawrence D.P."/>
            <person name="Travadon R."/>
            <person name="Rolshausen P.E."/>
            <person name="Baumgartner K."/>
        </authorList>
    </citation>
    <scope>NUCLEOTIDE SEQUENCE [LARGE SCALE GENOMIC DNA]</scope>
    <source>
        <strain evidence="7">UCRPC4</strain>
    </source>
</reference>
<keyword evidence="3 5" id="KW-0326">Glycosidase</keyword>
<dbReference type="GO" id="GO:0046557">
    <property type="term" value="F:glucan endo-1,6-beta-glucosidase activity"/>
    <property type="evidence" value="ECO:0007669"/>
    <property type="project" value="TreeGrafter"/>
</dbReference>
<comment type="similarity">
    <text evidence="1 5">Belongs to the glycosyl hydrolase 5 (cellulase A) family.</text>
</comment>
<name>A0A0G2ERB2_PHACM</name>
<evidence type="ECO:0000256" key="1">
    <source>
        <dbReference type="ARBA" id="ARBA00005641"/>
    </source>
</evidence>
<dbReference type="SUPFAM" id="SSF51445">
    <property type="entry name" value="(Trans)glycosidases"/>
    <property type="match status" value="1"/>
</dbReference>
<reference evidence="7 8" key="2">
    <citation type="submission" date="2015-05" db="EMBL/GenBank/DDBJ databases">
        <authorList>
            <person name="Morales-Cruz A."/>
            <person name="Amrine K.C."/>
            <person name="Cantu D."/>
        </authorList>
    </citation>
    <scope>NUCLEOTIDE SEQUENCE [LARGE SCALE GENOMIC DNA]</scope>
    <source>
        <strain evidence="7">UCRPC4</strain>
    </source>
</reference>
<accession>A0A0G2ERB2</accession>
<evidence type="ECO:0000256" key="4">
    <source>
        <dbReference type="ARBA" id="ARBA00023316"/>
    </source>
</evidence>
<comment type="caution">
    <text evidence="7">The sequence shown here is derived from an EMBL/GenBank/DDBJ whole genome shotgun (WGS) entry which is preliminary data.</text>
</comment>
<dbReference type="AlphaFoldDB" id="A0A0G2ERB2"/>
<evidence type="ECO:0000259" key="6">
    <source>
        <dbReference type="Pfam" id="PF00150"/>
    </source>
</evidence>
<dbReference type="Proteomes" id="UP000053317">
    <property type="component" value="Unassembled WGS sequence"/>
</dbReference>
<dbReference type="GO" id="GO:0005576">
    <property type="term" value="C:extracellular region"/>
    <property type="evidence" value="ECO:0007669"/>
    <property type="project" value="TreeGrafter"/>
</dbReference>